<organism evidence="1 2">
    <name type="scientific">Desulfobulbus propionicus (strain ATCC 33891 / DSM 2032 / VKM B-1956 / 1pr3)</name>
    <dbReference type="NCBI Taxonomy" id="577650"/>
    <lineage>
        <taxon>Bacteria</taxon>
        <taxon>Pseudomonadati</taxon>
        <taxon>Thermodesulfobacteriota</taxon>
        <taxon>Desulfobulbia</taxon>
        <taxon>Desulfobulbales</taxon>
        <taxon>Desulfobulbaceae</taxon>
        <taxon>Desulfobulbus</taxon>
    </lineage>
</organism>
<evidence type="ECO:0000313" key="2">
    <source>
        <dbReference type="Proteomes" id="UP000006365"/>
    </source>
</evidence>
<dbReference type="NCBIfam" id="TIGR02684">
    <property type="entry name" value="dnstrm_HI1420"/>
    <property type="match status" value="1"/>
</dbReference>
<dbReference type="InterPro" id="IPR014057">
    <property type="entry name" value="HI1420"/>
</dbReference>
<reference evidence="1 2" key="1">
    <citation type="journal article" date="2011" name="Stand. Genomic Sci.">
        <title>Complete genome sequence of Desulfobulbus propionicus type strain (1pr3).</title>
        <authorList>
            <person name="Pagani I."/>
            <person name="Lapidus A."/>
            <person name="Nolan M."/>
            <person name="Lucas S."/>
            <person name="Hammon N."/>
            <person name="Deshpande S."/>
            <person name="Cheng J.F."/>
            <person name="Chertkov O."/>
            <person name="Davenport K."/>
            <person name="Tapia R."/>
            <person name="Han C."/>
            <person name="Goodwin L."/>
            <person name="Pitluck S."/>
            <person name="Liolios K."/>
            <person name="Mavromatis K."/>
            <person name="Ivanova N."/>
            <person name="Mikhailova N."/>
            <person name="Pati A."/>
            <person name="Chen A."/>
            <person name="Palaniappan K."/>
            <person name="Land M."/>
            <person name="Hauser L."/>
            <person name="Chang Y.J."/>
            <person name="Jeffries C.D."/>
            <person name="Detter J.C."/>
            <person name="Brambilla E."/>
            <person name="Kannan K.P."/>
            <person name="Djao O.D."/>
            <person name="Rohde M."/>
            <person name="Pukall R."/>
            <person name="Spring S."/>
            <person name="Goker M."/>
            <person name="Sikorski J."/>
            <person name="Woyke T."/>
            <person name="Bristow J."/>
            <person name="Eisen J.A."/>
            <person name="Markowitz V."/>
            <person name="Hugenholtz P."/>
            <person name="Kyrpides N.C."/>
            <person name="Klenk H.P."/>
        </authorList>
    </citation>
    <scope>NUCLEOTIDE SEQUENCE [LARGE SCALE GENOMIC DNA]</scope>
    <source>
        <strain evidence="2">ATCC 33891 / DSM 2032 / 1pr3</strain>
    </source>
</reference>
<keyword evidence="2" id="KW-1185">Reference proteome</keyword>
<dbReference type="PANTHER" id="PTHR40275:SF1">
    <property type="entry name" value="SSL7038 PROTEIN"/>
    <property type="match status" value="1"/>
</dbReference>
<proteinExistence type="predicted"/>
<dbReference type="AlphaFoldDB" id="A0A7U3YJ59"/>
<dbReference type="PANTHER" id="PTHR40275">
    <property type="entry name" value="SSL7038 PROTEIN"/>
    <property type="match status" value="1"/>
</dbReference>
<dbReference type="RefSeq" id="WP_015722913.1">
    <property type="nucleotide sequence ID" value="NC_014972.1"/>
</dbReference>
<accession>A0A7U3YJ59</accession>
<dbReference type="Pfam" id="PF21716">
    <property type="entry name" value="dnstrm_HI1420"/>
    <property type="match status" value="1"/>
</dbReference>
<name>A0A7U3YJ59_DESPD</name>
<dbReference type="KEGG" id="dpr:Despr_0176"/>
<dbReference type="EMBL" id="CP002364">
    <property type="protein sequence ID" value="ADW16365.1"/>
    <property type="molecule type" value="Genomic_DNA"/>
</dbReference>
<protein>
    <submittedName>
        <fullName evidence="1">Addiction module antidote protein</fullName>
    </submittedName>
</protein>
<sequence>MKNYRSFSDVEESYFRDHPEEMDEYIVLMFEEYAKDGDTGALLSSLRVLSRVKGVTKIAEETGLSRKGVQKALSEDGNPEFASVNAIIHAMGYRLSPQKLNA</sequence>
<evidence type="ECO:0000313" key="1">
    <source>
        <dbReference type="EMBL" id="ADW16365.1"/>
    </source>
</evidence>
<gene>
    <name evidence="1" type="ordered locus">Despr_0176</name>
</gene>
<dbReference type="Proteomes" id="UP000006365">
    <property type="component" value="Chromosome"/>
</dbReference>